<dbReference type="Proteomes" id="UP000814033">
    <property type="component" value="Unassembled WGS sequence"/>
</dbReference>
<organism evidence="1 2">
    <name type="scientific">Auriscalpium vulgare</name>
    <dbReference type="NCBI Taxonomy" id="40419"/>
    <lineage>
        <taxon>Eukaryota</taxon>
        <taxon>Fungi</taxon>
        <taxon>Dikarya</taxon>
        <taxon>Basidiomycota</taxon>
        <taxon>Agaricomycotina</taxon>
        <taxon>Agaricomycetes</taxon>
        <taxon>Russulales</taxon>
        <taxon>Auriscalpiaceae</taxon>
        <taxon>Auriscalpium</taxon>
    </lineage>
</organism>
<name>A0ACB8RAC6_9AGAM</name>
<reference evidence="1" key="2">
    <citation type="journal article" date="2022" name="New Phytol.">
        <title>Evolutionary transition to the ectomycorrhizal habit in the genomes of a hyperdiverse lineage of mushroom-forming fungi.</title>
        <authorList>
            <person name="Looney B."/>
            <person name="Miyauchi S."/>
            <person name="Morin E."/>
            <person name="Drula E."/>
            <person name="Courty P.E."/>
            <person name="Kohler A."/>
            <person name="Kuo A."/>
            <person name="LaButti K."/>
            <person name="Pangilinan J."/>
            <person name="Lipzen A."/>
            <person name="Riley R."/>
            <person name="Andreopoulos W."/>
            <person name="He G."/>
            <person name="Johnson J."/>
            <person name="Nolan M."/>
            <person name="Tritt A."/>
            <person name="Barry K.W."/>
            <person name="Grigoriev I.V."/>
            <person name="Nagy L.G."/>
            <person name="Hibbett D."/>
            <person name="Henrissat B."/>
            <person name="Matheny P.B."/>
            <person name="Labbe J."/>
            <person name="Martin F.M."/>
        </authorList>
    </citation>
    <scope>NUCLEOTIDE SEQUENCE</scope>
    <source>
        <strain evidence="1">FP105234-sp</strain>
    </source>
</reference>
<comment type="caution">
    <text evidence="1">The sequence shown here is derived from an EMBL/GenBank/DDBJ whole genome shotgun (WGS) entry which is preliminary data.</text>
</comment>
<keyword evidence="2" id="KW-1185">Reference proteome</keyword>
<reference evidence="1" key="1">
    <citation type="submission" date="2021-02" db="EMBL/GenBank/DDBJ databases">
        <authorList>
            <consortium name="DOE Joint Genome Institute"/>
            <person name="Ahrendt S."/>
            <person name="Looney B.P."/>
            <person name="Miyauchi S."/>
            <person name="Morin E."/>
            <person name="Drula E."/>
            <person name="Courty P.E."/>
            <person name="Chicoki N."/>
            <person name="Fauchery L."/>
            <person name="Kohler A."/>
            <person name="Kuo A."/>
            <person name="Labutti K."/>
            <person name="Pangilinan J."/>
            <person name="Lipzen A."/>
            <person name="Riley R."/>
            <person name="Andreopoulos W."/>
            <person name="He G."/>
            <person name="Johnson J."/>
            <person name="Barry K.W."/>
            <person name="Grigoriev I.V."/>
            <person name="Nagy L."/>
            <person name="Hibbett D."/>
            <person name="Henrissat B."/>
            <person name="Matheny P.B."/>
            <person name="Labbe J."/>
            <person name="Martin F."/>
        </authorList>
    </citation>
    <scope>NUCLEOTIDE SEQUENCE</scope>
    <source>
        <strain evidence="1">FP105234-sp</strain>
    </source>
</reference>
<proteinExistence type="predicted"/>
<accession>A0ACB8RAC6</accession>
<evidence type="ECO:0000313" key="2">
    <source>
        <dbReference type="Proteomes" id="UP000814033"/>
    </source>
</evidence>
<dbReference type="EMBL" id="MU276189">
    <property type="protein sequence ID" value="KAI0040523.1"/>
    <property type="molecule type" value="Genomic_DNA"/>
</dbReference>
<protein>
    <submittedName>
        <fullName evidence="1">Uncharacterized protein</fullName>
    </submittedName>
</protein>
<gene>
    <name evidence="1" type="ORF">FA95DRAFT_864875</name>
</gene>
<evidence type="ECO:0000313" key="1">
    <source>
        <dbReference type="EMBL" id="KAI0040523.1"/>
    </source>
</evidence>
<feature type="non-terminal residue" evidence="1">
    <location>
        <position position="1"/>
    </location>
</feature>
<sequence length="293" mass="31132">RLSLRITLEDTDGVPVTLLPALRHLTLAGYTDHVPRILAHAALPAGVRVGCDVNWPVSAELPTLFPAMIKCAHAAISRADVKLSANLDYEGDVEVGAWRSGDTDGAPALTVRFRGWTNVPAVLRSLASAHLEVLTVRGDAPDAAWLGALGSAPRLHHVTVKGGAVHPFCAAFECAPGILPALSTLVVNVRAAALAETVLRDTLPRCLAARAAAGNVLKELEVVGYDEDEACARALQEAVPGLTIQWSWEPESEEGDEEDENKDNDNLAGFFSSSEEEEEDDSSEDISDSDVST</sequence>